<dbReference type="InterPro" id="IPR047111">
    <property type="entry name" value="YbaP-like"/>
</dbReference>
<gene>
    <name evidence="1" type="ORF">D3H66_26585</name>
</gene>
<accession>A0A5B0SP25</accession>
<feature type="non-terminal residue" evidence="1">
    <location>
        <position position="90"/>
    </location>
</feature>
<dbReference type="Proteomes" id="UP000323297">
    <property type="component" value="Unassembled WGS sequence"/>
</dbReference>
<evidence type="ECO:0000313" key="1">
    <source>
        <dbReference type="EMBL" id="KAA1139547.1"/>
    </source>
</evidence>
<proteinExistence type="predicted"/>
<sequence length="90" mass="10132">ENGLSLLADTLTHLHPKSRLLQQKMGGWLKTPPRNREQPLPNTLSQSLYDVLMNQRNTACRDRLRAMPAGHYVEAVGSLNLYGCLVYPSD</sequence>
<evidence type="ECO:0000313" key="2">
    <source>
        <dbReference type="Proteomes" id="UP000323297"/>
    </source>
</evidence>
<comment type="caution">
    <text evidence="1">The sequence shown here is derived from an EMBL/GenBank/DDBJ whole genome shotgun (WGS) entry which is preliminary data.</text>
</comment>
<reference evidence="1 2" key="1">
    <citation type="submission" date="2019-08" db="EMBL/GenBank/DDBJ databases">
        <title>Draft genome sequence of Citrobacter portucalensis strain isolated from green turtle.</title>
        <authorList>
            <person name="Fernandes M.R."/>
            <person name="Sellera F.P."/>
            <person name="Goldeberg D.W."/>
            <person name="Costa D.C."/>
            <person name="Lincopan N."/>
        </authorList>
    </citation>
    <scope>NUCLEOTIDE SEQUENCE [LARGE SCALE GENOMIC DNA]</scope>
    <source>
        <strain evidence="1 2">TV06</strain>
    </source>
</reference>
<dbReference type="PANTHER" id="PTHR40590:SF1">
    <property type="entry name" value="CYTOPLASMIC PROTEIN"/>
    <property type="match status" value="1"/>
</dbReference>
<name>A0A5B0SP25_9ENTR</name>
<protein>
    <submittedName>
        <fullName evidence="1">Uncharacterized protein</fullName>
    </submittedName>
</protein>
<organism evidence="1 2">
    <name type="scientific">Citrobacter portucalensis</name>
    <dbReference type="NCBI Taxonomy" id="1639133"/>
    <lineage>
        <taxon>Bacteria</taxon>
        <taxon>Pseudomonadati</taxon>
        <taxon>Pseudomonadota</taxon>
        <taxon>Gammaproteobacteria</taxon>
        <taxon>Enterobacterales</taxon>
        <taxon>Enterobacteriaceae</taxon>
        <taxon>Citrobacter</taxon>
        <taxon>Citrobacter freundii complex</taxon>
    </lineage>
</organism>
<feature type="non-terminal residue" evidence="1">
    <location>
        <position position="1"/>
    </location>
</feature>
<dbReference type="PANTHER" id="PTHR40590">
    <property type="entry name" value="CYTOPLASMIC PROTEIN-RELATED"/>
    <property type="match status" value="1"/>
</dbReference>
<dbReference type="AlphaFoldDB" id="A0A5B0SP25"/>
<dbReference type="EMBL" id="VTZD01000204">
    <property type="protein sequence ID" value="KAA1139547.1"/>
    <property type="molecule type" value="Genomic_DNA"/>
</dbReference>